<keyword evidence="4" id="KW-0472">Membrane</keyword>
<dbReference type="KEGG" id="tbc:A0O31_01859"/>
<comment type="similarity">
    <text evidence="1">Belongs to the glycosyltransferase 2 family.</text>
</comment>
<evidence type="ECO:0000313" key="7">
    <source>
        <dbReference type="Proteomes" id="UP000182993"/>
    </source>
</evidence>
<dbReference type="Pfam" id="PF00535">
    <property type="entry name" value="Glycos_transf_2"/>
    <property type="match status" value="1"/>
</dbReference>
<feature type="domain" description="Glycosyltransferase 2-like" evidence="5">
    <location>
        <begin position="62"/>
        <end position="204"/>
    </location>
</feature>
<keyword evidence="3 6" id="KW-0808">Transferase</keyword>
<dbReference type="EMBL" id="CP016312">
    <property type="protein sequence ID" value="APD09947.1"/>
    <property type="molecule type" value="Genomic_DNA"/>
</dbReference>
<feature type="transmembrane region" description="Helical" evidence="4">
    <location>
        <begin position="375"/>
        <end position="401"/>
    </location>
</feature>
<dbReference type="OrthoDB" id="9768769at2"/>
<dbReference type="InterPro" id="IPR029044">
    <property type="entry name" value="Nucleotide-diphossugar_trans"/>
</dbReference>
<evidence type="ECO:0000256" key="1">
    <source>
        <dbReference type="ARBA" id="ARBA00006739"/>
    </source>
</evidence>
<keyword evidence="4" id="KW-0812">Transmembrane</keyword>
<proteinExistence type="inferred from homology"/>
<feature type="transmembrane region" description="Helical" evidence="4">
    <location>
        <begin position="343"/>
        <end position="363"/>
    </location>
</feature>
<dbReference type="RefSeq" id="WP_071677573.1">
    <property type="nucleotide sequence ID" value="NZ_CP016312.1"/>
</dbReference>
<dbReference type="CDD" id="cd06423">
    <property type="entry name" value="CESA_like"/>
    <property type="match status" value="1"/>
</dbReference>
<dbReference type="PANTHER" id="PTHR43630:SF1">
    <property type="entry name" value="POLY-BETA-1,6-N-ACETYL-D-GLUCOSAMINE SYNTHASE"/>
    <property type="match status" value="1"/>
</dbReference>
<sequence>METLLGLLFAYQVFILYYFALLNLLYAYFALSGLAMVARYARELSEVALKDLLEREAYLPVSILVPTYNEEKTIAAAVGSFLALHYPEFEVVVVADGPKDRTLEVLKEAFRLVAVDWVYRRVLPSKPVRGVYRSLLYPNLLVVDKENGGKADALNAGLNFARYPLFCAVDADSLLDAQALLRASRLFLEDDRVLAVGGTIRPLNGAVVRGGVVREMRLPRGFLEKMQVIEYARAFFMGRAGWSAMNALLIISGAFGVFRREEALRVGGYRTDTVGEDMELVVRLHRRAREEGRAYRILYTPDPICYTEVPADWATLRKQRNRWHRGLWEVLGHHRAMLFNPRYGRLGLVAMPYFFLFEALGPVVEVLGYALLPVFWLLGLLNAQVAGLFLALAVGYGVLLSHLAVGMETLLLKRYPRLRDRLWLLFLGFLEALGYRQLLAWERFLATFQVWRKRGVWGEMQRKGLEAPEGQSHQEPKA</sequence>
<dbReference type="PANTHER" id="PTHR43630">
    <property type="entry name" value="POLY-BETA-1,6-N-ACETYL-D-GLUCOSAMINE SYNTHASE"/>
    <property type="match status" value="1"/>
</dbReference>
<dbReference type="SUPFAM" id="SSF53448">
    <property type="entry name" value="Nucleotide-diphospho-sugar transferases"/>
    <property type="match status" value="1"/>
</dbReference>
<keyword evidence="2" id="KW-0328">Glycosyltransferase</keyword>
<dbReference type="InterPro" id="IPR001173">
    <property type="entry name" value="Glyco_trans_2-like"/>
</dbReference>
<protein>
    <submittedName>
        <fullName evidence="6">Glycosyltransferase</fullName>
    </submittedName>
</protein>
<dbReference type="AlphaFoldDB" id="A0A1J0LWE5"/>
<reference evidence="7" key="1">
    <citation type="submission" date="2016-06" db="EMBL/GenBank/DDBJ databases">
        <title>Whole genome sequencing of Thermus brockianus strain GE-1.</title>
        <authorList>
            <person name="Schaefers C."/>
            <person name="Blank S."/>
            <person name="Wiebusch S."/>
            <person name="Elleuche S."/>
            <person name="Antranikian G."/>
        </authorList>
    </citation>
    <scope>NUCLEOTIDE SEQUENCE [LARGE SCALE GENOMIC DNA]</scope>
    <source>
        <strain evidence="7">GE-1</strain>
    </source>
</reference>
<name>A0A1J0LWE5_THEBO</name>
<evidence type="ECO:0000259" key="5">
    <source>
        <dbReference type="Pfam" id="PF00535"/>
    </source>
</evidence>
<accession>A0A1J0LWE5</accession>
<keyword evidence="4" id="KW-1133">Transmembrane helix</keyword>
<evidence type="ECO:0000256" key="2">
    <source>
        <dbReference type="ARBA" id="ARBA00022676"/>
    </source>
</evidence>
<dbReference type="STRING" id="56956.A0O31_01859"/>
<evidence type="ECO:0000256" key="4">
    <source>
        <dbReference type="SAM" id="Phobius"/>
    </source>
</evidence>
<dbReference type="Gene3D" id="3.90.550.10">
    <property type="entry name" value="Spore Coat Polysaccharide Biosynthesis Protein SpsA, Chain A"/>
    <property type="match status" value="1"/>
</dbReference>
<organism evidence="6 7">
    <name type="scientific">Thermus brockianus</name>
    <dbReference type="NCBI Taxonomy" id="56956"/>
    <lineage>
        <taxon>Bacteria</taxon>
        <taxon>Thermotogati</taxon>
        <taxon>Deinococcota</taxon>
        <taxon>Deinococci</taxon>
        <taxon>Thermales</taxon>
        <taxon>Thermaceae</taxon>
        <taxon>Thermus</taxon>
    </lineage>
</organism>
<evidence type="ECO:0000256" key="3">
    <source>
        <dbReference type="ARBA" id="ARBA00022679"/>
    </source>
</evidence>
<dbReference type="GO" id="GO:0016757">
    <property type="term" value="F:glycosyltransferase activity"/>
    <property type="evidence" value="ECO:0007669"/>
    <property type="project" value="UniProtKB-KW"/>
</dbReference>
<gene>
    <name evidence="6" type="ORF">A0O31_01859</name>
</gene>
<dbReference type="Proteomes" id="UP000182993">
    <property type="component" value="Chromosome"/>
</dbReference>
<evidence type="ECO:0000313" key="6">
    <source>
        <dbReference type="EMBL" id="APD09947.1"/>
    </source>
</evidence>
<feature type="transmembrane region" description="Helical" evidence="4">
    <location>
        <begin position="15"/>
        <end position="37"/>
    </location>
</feature>